<sequence>MKRARSAEMQSCAVRTVFAVGVLVALAVIAQPLVARVHEQISTVSANRFVGLEWTFVRVRYTSITMNEARFRQYWNEPWAIDAPAAEQNLSRRLSRLTSIKVNDPIVVTLDEERIWEYPWLYFVEPGNLQLGADEVTRLREFLLRGGTITFDDFHGPIEWDHFVAQISKVLPGYDIVDLEPDHPIFSCFYKIDSYPQIPG</sequence>
<evidence type="ECO:0000313" key="2">
    <source>
        <dbReference type="EMBL" id="SUZ90713.1"/>
    </source>
</evidence>
<dbReference type="Gene3D" id="3.40.50.12140">
    <property type="entry name" value="Domain of unknown function DUF4159"/>
    <property type="match status" value="1"/>
</dbReference>
<proteinExistence type="predicted"/>
<gene>
    <name evidence="2" type="ORF">METZ01_LOCUS43567</name>
</gene>
<evidence type="ECO:0000259" key="1">
    <source>
        <dbReference type="Pfam" id="PF13709"/>
    </source>
</evidence>
<feature type="non-terminal residue" evidence="2">
    <location>
        <position position="200"/>
    </location>
</feature>
<dbReference type="InterPro" id="IPR025297">
    <property type="entry name" value="DUF4159"/>
</dbReference>
<accession>A0A381RPA2</accession>
<feature type="domain" description="DUF4159" evidence="1">
    <location>
        <begin position="70"/>
        <end position="197"/>
    </location>
</feature>
<name>A0A381RPA2_9ZZZZ</name>
<organism evidence="2">
    <name type="scientific">marine metagenome</name>
    <dbReference type="NCBI Taxonomy" id="408172"/>
    <lineage>
        <taxon>unclassified sequences</taxon>
        <taxon>metagenomes</taxon>
        <taxon>ecological metagenomes</taxon>
    </lineage>
</organism>
<dbReference type="EMBL" id="UINC01001917">
    <property type="protein sequence ID" value="SUZ90713.1"/>
    <property type="molecule type" value="Genomic_DNA"/>
</dbReference>
<protein>
    <recommendedName>
        <fullName evidence="1">DUF4159 domain-containing protein</fullName>
    </recommendedName>
</protein>
<dbReference type="AlphaFoldDB" id="A0A381RPA2"/>
<dbReference type="Pfam" id="PF13709">
    <property type="entry name" value="DUF4159"/>
    <property type="match status" value="1"/>
</dbReference>
<reference evidence="2" key="1">
    <citation type="submission" date="2018-05" db="EMBL/GenBank/DDBJ databases">
        <authorList>
            <person name="Lanie J.A."/>
            <person name="Ng W.-L."/>
            <person name="Kazmierczak K.M."/>
            <person name="Andrzejewski T.M."/>
            <person name="Davidsen T.M."/>
            <person name="Wayne K.J."/>
            <person name="Tettelin H."/>
            <person name="Glass J.I."/>
            <person name="Rusch D."/>
            <person name="Podicherti R."/>
            <person name="Tsui H.-C.T."/>
            <person name="Winkler M.E."/>
        </authorList>
    </citation>
    <scope>NUCLEOTIDE SEQUENCE</scope>
</reference>